<evidence type="ECO:0000256" key="3">
    <source>
        <dbReference type="ARBA" id="ARBA00023125"/>
    </source>
</evidence>
<keyword evidence="2" id="KW-0805">Transcription regulation</keyword>
<dbReference type="Gene3D" id="1.10.10.10">
    <property type="entry name" value="Winged helix-like DNA-binding domain superfamily/Winged helix DNA-binding domain"/>
    <property type="match status" value="1"/>
</dbReference>
<dbReference type="PANTHER" id="PTHR30346:SF28">
    <property type="entry name" value="HTH-TYPE TRANSCRIPTIONAL REGULATOR CYNR"/>
    <property type="match status" value="1"/>
</dbReference>
<evidence type="ECO:0000256" key="4">
    <source>
        <dbReference type="ARBA" id="ARBA00023163"/>
    </source>
</evidence>
<dbReference type="GO" id="GO:0032993">
    <property type="term" value="C:protein-DNA complex"/>
    <property type="evidence" value="ECO:0007669"/>
    <property type="project" value="TreeGrafter"/>
</dbReference>
<dbReference type="PROSITE" id="PS50931">
    <property type="entry name" value="HTH_LYSR"/>
    <property type="match status" value="1"/>
</dbReference>
<keyword evidence="7" id="KW-1185">Reference proteome</keyword>
<protein>
    <submittedName>
        <fullName evidence="6">LysR family transcriptional regulator</fullName>
    </submittedName>
</protein>
<dbReference type="Pfam" id="PF03466">
    <property type="entry name" value="LysR_substrate"/>
    <property type="match status" value="1"/>
</dbReference>
<evidence type="ECO:0000259" key="5">
    <source>
        <dbReference type="PROSITE" id="PS50931"/>
    </source>
</evidence>
<dbReference type="EMBL" id="NEVM01000005">
    <property type="protein sequence ID" value="OZI32348.1"/>
    <property type="molecule type" value="Genomic_DNA"/>
</dbReference>
<proteinExistence type="inferred from homology"/>
<reference evidence="7" key="1">
    <citation type="submission" date="2017-05" db="EMBL/GenBank/DDBJ databases">
        <title>Complete and WGS of Bordetella genogroups.</title>
        <authorList>
            <person name="Spilker T."/>
            <person name="Lipuma J."/>
        </authorList>
    </citation>
    <scope>NUCLEOTIDE SEQUENCE [LARGE SCALE GENOMIC DNA]</scope>
    <source>
        <strain evidence="7">AU16122</strain>
    </source>
</reference>
<dbReference type="GO" id="GO:0003677">
    <property type="term" value="F:DNA binding"/>
    <property type="evidence" value="ECO:0007669"/>
    <property type="project" value="UniProtKB-KW"/>
</dbReference>
<evidence type="ECO:0000256" key="2">
    <source>
        <dbReference type="ARBA" id="ARBA00023015"/>
    </source>
</evidence>
<dbReference type="OrthoDB" id="9803735at2"/>
<evidence type="ECO:0000313" key="7">
    <source>
        <dbReference type="Proteomes" id="UP000216020"/>
    </source>
</evidence>
<dbReference type="SUPFAM" id="SSF53850">
    <property type="entry name" value="Periplasmic binding protein-like II"/>
    <property type="match status" value="1"/>
</dbReference>
<dbReference type="Gene3D" id="3.40.190.10">
    <property type="entry name" value="Periplasmic binding protein-like II"/>
    <property type="match status" value="2"/>
</dbReference>
<dbReference type="Pfam" id="PF00126">
    <property type="entry name" value="HTH_1"/>
    <property type="match status" value="1"/>
</dbReference>
<feature type="domain" description="HTH lysR-type" evidence="5">
    <location>
        <begin position="14"/>
        <end position="56"/>
    </location>
</feature>
<dbReference type="PANTHER" id="PTHR30346">
    <property type="entry name" value="TRANSCRIPTIONAL DUAL REGULATOR HCAR-RELATED"/>
    <property type="match status" value="1"/>
</dbReference>
<dbReference type="InterPro" id="IPR000847">
    <property type="entry name" value="LysR_HTH_N"/>
</dbReference>
<dbReference type="InterPro" id="IPR005119">
    <property type="entry name" value="LysR_subst-bd"/>
</dbReference>
<organism evidence="6 7">
    <name type="scientific">Bordetella genomosp. 10</name>
    <dbReference type="NCBI Taxonomy" id="1416804"/>
    <lineage>
        <taxon>Bacteria</taxon>
        <taxon>Pseudomonadati</taxon>
        <taxon>Pseudomonadota</taxon>
        <taxon>Betaproteobacteria</taxon>
        <taxon>Burkholderiales</taxon>
        <taxon>Alcaligenaceae</taxon>
        <taxon>Bordetella</taxon>
    </lineage>
</organism>
<keyword evidence="4" id="KW-0804">Transcription</keyword>
<sequence length="299" mass="32819">MEAPPRPSLFGYPGSLAEAARRQSLTPAAISQQIKALERDIGVTLLRRAGRTMMPTAAGHRLLSSAQALLREERALLNLAHSDTSSGDLRLGTINTALHGFLPAALGQFNAAHPHVRVFIQSGTTQNLVQALRDEVIDVAVCLHPSFRLPKSLSWAQWREEPLIVLAPARLAKQRPLQLLREQPFLRYDRSLGGGQQAERFLRDNDIAPRERFELSSLLAIALMVDQGLGVSLVPDIDSPLLHGLRIARLPVPAPQALRRFGVLWHRSGRRSDVVEAFVLEANTALGTGHEGREIPTST</sequence>
<gene>
    <name evidence="6" type="ORF">CAL29_19240</name>
</gene>
<comment type="similarity">
    <text evidence="1">Belongs to the LysR transcriptional regulatory family.</text>
</comment>
<comment type="caution">
    <text evidence="6">The sequence shown here is derived from an EMBL/GenBank/DDBJ whole genome shotgun (WGS) entry which is preliminary data.</text>
</comment>
<dbReference type="AlphaFoldDB" id="A0A261S4R3"/>
<dbReference type="SUPFAM" id="SSF46785">
    <property type="entry name" value="Winged helix' DNA-binding domain"/>
    <property type="match status" value="1"/>
</dbReference>
<dbReference type="RefSeq" id="WP_094856748.1">
    <property type="nucleotide sequence ID" value="NZ_NEVM01000005.1"/>
</dbReference>
<accession>A0A261S4R3</accession>
<name>A0A261S4R3_9BORD</name>
<dbReference type="Proteomes" id="UP000216020">
    <property type="component" value="Unassembled WGS sequence"/>
</dbReference>
<dbReference type="GO" id="GO:0003700">
    <property type="term" value="F:DNA-binding transcription factor activity"/>
    <property type="evidence" value="ECO:0007669"/>
    <property type="project" value="InterPro"/>
</dbReference>
<evidence type="ECO:0000256" key="1">
    <source>
        <dbReference type="ARBA" id="ARBA00009437"/>
    </source>
</evidence>
<dbReference type="InterPro" id="IPR036390">
    <property type="entry name" value="WH_DNA-bd_sf"/>
</dbReference>
<evidence type="ECO:0000313" key="6">
    <source>
        <dbReference type="EMBL" id="OZI32348.1"/>
    </source>
</evidence>
<keyword evidence="3" id="KW-0238">DNA-binding</keyword>
<dbReference type="InterPro" id="IPR036388">
    <property type="entry name" value="WH-like_DNA-bd_sf"/>
</dbReference>